<feature type="compositionally biased region" description="Low complexity" evidence="4">
    <location>
        <begin position="173"/>
        <end position="193"/>
    </location>
</feature>
<dbReference type="Proteomes" id="UP001153076">
    <property type="component" value="Unassembled WGS sequence"/>
</dbReference>
<feature type="compositionally biased region" description="Basic residues" evidence="4">
    <location>
        <begin position="571"/>
        <end position="580"/>
    </location>
</feature>
<keyword evidence="3" id="KW-0233">DNA recombination</keyword>
<dbReference type="GO" id="GO:0003677">
    <property type="term" value="F:DNA binding"/>
    <property type="evidence" value="ECO:0007669"/>
    <property type="project" value="UniProtKB-KW"/>
</dbReference>
<feature type="region of interest" description="Disordered" evidence="4">
    <location>
        <begin position="168"/>
        <end position="245"/>
    </location>
</feature>
<feature type="compositionally biased region" description="Polar residues" evidence="4">
    <location>
        <begin position="194"/>
        <end position="214"/>
    </location>
</feature>
<sequence>MVSIFRVTKNVVVHCKDRMITIVDVNLDMYQGYEGLAVEQRVVLPTYAGFKWHPPGRENQRWPFNTDNDWVMLAHQWESIRGFVIPIYVVELHVPSQLQKVVESLDGLQKAKEKKTVQFTSPCEPTLDPSLTEASMWADNLIVTPSSIYIDPNAAVQVQPMSKVLARRPLTRSQSSPSTKSAAPTTPSSSQASEGLSQVVLSPTRPFTRSQTSPIPVEKRQAQPSSVTTGRRTKSRPQPLNLAQSQTLLYSDQDLSIVRVDLDDFHDFDVLDLGQPQIPQLDAFDSDVDENVEEQVEEYLKSDSEDSDFNVDEQEESDEISLDGESDDNEGIIKALKSVMPQASRRICVLHFYKNFAAHYPGAWFHCFFYIAANANSSFVPLKATDKIKQKEPAAYQWLRDNEPLEHWARFKFDTNLKSADNTNNFVESFNNAISKLRGKPMLTMLEEIRKLITGLPCKHSVRCILRMKGQLEDYYAPWFSTDNHRKLYENIIHPISDPCMWGDTNLSTLDLPVELRKRGRAEKHNRREHFSGTKRCKQCKQLGHTSLTCGRPRAESGRLLDKYKKKRKTCTKPVGKPRKTLCTTGTSAGTSDPTSIATEAPPTQFTQS</sequence>
<evidence type="ECO:0000256" key="2">
    <source>
        <dbReference type="ARBA" id="ARBA00023125"/>
    </source>
</evidence>
<dbReference type="Pfam" id="PF00872">
    <property type="entry name" value="Transposase_mut"/>
    <property type="match status" value="1"/>
</dbReference>
<evidence type="ECO:0008006" key="7">
    <source>
        <dbReference type="Google" id="ProtNLM"/>
    </source>
</evidence>
<keyword evidence="1" id="KW-0815">Transposition</keyword>
<evidence type="ECO:0000256" key="1">
    <source>
        <dbReference type="ARBA" id="ARBA00022578"/>
    </source>
</evidence>
<evidence type="ECO:0000256" key="4">
    <source>
        <dbReference type="SAM" id="MobiDB-lite"/>
    </source>
</evidence>
<proteinExistence type="predicted"/>
<dbReference type="GO" id="GO:0006313">
    <property type="term" value="P:DNA transposition"/>
    <property type="evidence" value="ECO:0007669"/>
    <property type="project" value="InterPro"/>
</dbReference>
<name>A0A9Q1KE88_9CARY</name>
<dbReference type="PANTHER" id="PTHR31973">
    <property type="entry name" value="POLYPROTEIN, PUTATIVE-RELATED"/>
    <property type="match status" value="1"/>
</dbReference>
<reference evidence="5" key="1">
    <citation type="submission" date="2022-04" db="EMBL/GenBank/DDBJ databases">
        <title>Carnegiea gigantea Genome sequencing and assembly v2.</title>
        <authorList>
            <person name="Copetti D."/>
            <person name="Sanderson M.J."/>
            <person name="Burquez A."/>
            <person name="Wojciechowski M.F."/>
        </authorList>
    </citation>
    <scope>NUCLEOTIDE SEQUENCE</scope>
    <source>
        <strain evidence="5">SGP5-SGP5p</strain>
        <tissue evidence="5">Aerial part</tissue>
    </source>
</reference>
<dbReference type="OrthoDB" id="687700at2759"/>
<evidence type="ECO:0000256" key="3">
    <source>
        <dbReference type="ARBA" id="ARBA00023172"/>
    </source>
</evidence>
<organism evidence="5 6">
    <name type="scientific">Carnegiea gigantea</name>
    <dbReference type="NCBI Taxonomy" id="171969"/>
    <lineage>
        <taxon>Eukaryota</taxon>
        <taxon>Viridiplantae</taxon>
        <taxon>Streptophyta</taxon>
        <taxon>Embryophyta</taxon>
        <taxon>Tracheophyta</taxon>
        <taxon>Spermatophyta</taxon>
        <taxon>Magnoliopsida</taxon>
        <taxon>eudicotyledons</taxon>
        <taxon>Gunneridae</taxon>
        <taxon>Pentapetalae</taxon>
        <taxon>Caryophyllales</taxon>
        <taxon>Cactineae</taxon>
        <taxon>Cactaceae</taxon>
        <taxon>Cactoideae</taxon>
        <taxon>Echinocereeae</taxon>
        <taxon>Carnegiea</taxon>
    </lineage>
</organism>
<feature type="region of interest" description="Disordered" evidence="4">
    <location>
        <begin position="571"/>
        <end position="609"/>
    </location>
</feature>
<accession>A0A9Q1KE88</accession>
<keyword evidence="6" id="KW-1185">Reference proteome</keyword>
<evidence type="ECO:0000313" key="5">
    <source>
        <dbReference type="EMBL" id="KAJ8441652.1"/>
    </source>
</evidence>
<evidence type="ECO:0000313" key="6">
    <source>
        <dbReference type="Proteomes" id="UP001153076"/>
    </source>
</evidence>
<feature type="region of interest" description="Disordered" evidence="4">
    <location>
        <begin position="299"/>
        <end position="325"/>
    </location>
</feature>
<dbReference type="PROSITE" id="PS01007">
    <property type="entry name" value="TRANSPOSASE_MUTATOR"/>
    <property type="match status" value="1"/>
</dbReference>
<dbReference type="EMBL" id="JAKOGI010000157">
    <property type="protein sequence ID" value="KAJ8441652.1"/>
    <property type="molecule type" value="Genomic_DNA"/>
</dbReference>
<comment type="caution">
    <text evidence="5">The sequence shown here is derived from an EMBL/GenBank/DDBJ whole genome shotgun (WGS) entry which is preliminary data.</text>
</comment>
<gene>
    <name evidence="5" type="ORF">Cgig2_019786</name>
</gene>
<protein>
    <recommendedName>
        <fullName evidence="7">Transposase</fullName>
    </recommendedName>
</protein>
<dbReference type="AlphaFoldDB" id="A0A9Q1KE88"/>
<dbReference type="PANTHER" id="PTHR31973:SF197">
    <property type="entry name" value="SWIM-TYPE DOMAIN-CONTAINING PROTEIN"/>
    <property type="match status" value="1"/>
</dbReference>
<dbReference type="GO" id="GO:0004803">
    <property type="term" value="F:transposase activity"/>
    <property type="evidence" value="ECO:0007669"/>
    <property type="project" value="InterPro"/>
</dbReference>
<feature type="compositionally biased region" description="Acidic residues" evidence="4">
    <location>
        <begin position="305"/>
        <end position="325"/>
    </location>
</feature>
<feature type="compositionally biased region" description="Polar residues" evidence="4">
    <location>
        <begin position="582"/>
        <end position="609"/>
    </location>
</feature>
<feature type="compositionally biased region" description="Polar residues" evidence="4">
    <location>
        <begin position="222"/>
        <end position="245"/>
    </location>
</feature>
<keyword evidence="2" id="KW-0238">DNA-binding</keyword>
<dbReference type="InterPro" id="IPR001207">
    <property type="entry name" value="Transposase_mutator"/>
</dbReference>